<dbReference type="InterPro" id="IPR002125">
    <property type="entry name" value="CMP_dCMP_dom"/>
</dbReference>
<dbReference type="PROSITE" id="PS51747">
    <property type="entry name" value="CYT_DCMP_DEAMINASES_2"/>
    <property type="match status" value="1"/>
</dbReference>
<comment type="similarity">
    <text evidence="1">Belongs to the cytidine and deoxycytidylate deaminase family. ADAT2 subfamily.</text>
</comment>
<comment type="cofactor">
    <cofactor evidence="8">
        <name>Zn(2+)</name>
        <dbReference type="ChEBI" id="CHEBI:29105"/>
    </cofactor>
    <text evidence="8">Binds 1 zinc ion per subunit.</text>
</comment>
<comment type="catalytic activity">
    <reaction evidence="7 8">
        <text>adenosine(34) in tRNA + H2O + H(+) = inosine(34) in tRNA + NH4(+)</text>
        <dbReference type="Rhea" id="RHEA:43168"/>
        <dbReference type="Rhea" id="RHEA-COMP:10373"/>
        <dbReference type="Rhea" id="RHEA-COMP:10374"/>
        <dbReference type="ChEBI" id="CHEBI:15377"/>
        <dbReference type="ChEBI" id="CHEBI:15378"/>
        <dbReference type="ChEBI" id="CHEBI:28938"/>
        <dbReference type="ChEBI" id="CHEBI:74411"/>
        <dbReference type="ChEBI" id="CHEBI:82852"/>
        <dbReference type="EC" id="3.5.4.33"/>
    </reaction>
</comment>
<dbReference type="EC" id="3.5.4.33" evidence="8"/>
<evidence type="ECO:0000256" key="7">
    <source>
        <dbReference type="ARBA" id="ARBA00048045"/>
    </source>
</evidence>
<evidence type="ECO:0000313" key="11">
    <source>
        <dbReference type="Proteomes" id="UP001269375"/>
    </source>
</evidence>
<accession>A0ABU1GTV9</accession>
<feature type="binding site" evidence="8">
    <location>
        <position position="84"/>
    </location>
    <ligand>
        <name>Zn(2+)</name>
        <dbReference type="ChEBI" id="CHEBI:29105"/>
        <note>catalytic</note>
    </ligand>
</feature>
<sequence>MARDEFFMHRALDQARLALAEGEVPIGAVIVNAEGVIIGAGYNAPRRDHDPTAHAEIQALRAASAECGNYRLQGCTVYVTLEPCMMCLGAMIHARIERVVYGAREPRTGMLASVANLADQPWFNHRVNHQGGVLATPCKRLLTEFFKTRRGE</sequence>
<dbReference type="SUPFAM" id="SSF53927">
    <property type="entry name" value="Cytidine deaminase-like"/>
    <property type="match status" value="1"/>
</dbReference>
<feature type="domain" description="CMP/dCMP-type deaminase" evidence="9">
    <location>
        <begin position="2"/>
        <end position="113"/>
    </location>
</feature>
<keyword evidence="11" id="KW-1185">Reference proteome</keyword>
<evidence type="ECO:0000256" key="3">
    <source>
        <dbReference type="ARBA" id="ARBA00022694"/>
    </source>
</evidence>
<keyword evidence="4 8" id="KW-0479">Metal-binding</keyword>
<evidence type="ECO:0000256" key="2">
    <source>
        <dbReference type="ARBA" id="ARBA00011738"/>
    </source>
</evidence>
<gene>
    <name evidence="8 10" type="primary">tadA</name>
    <name evidence="10" type="ORF">QC825_05190</name>
</gene>
<dbReference type="GO" id="GO:0052717">
    <property type="term" value="F:tRNA-specific adenosine-34 deaminase activity"/>
    <property type="evidence" value="ECO:0007669"/>
    <property type="project" value="UniProtKB-EC"/>
</dbReference>
<dbReference type="InterPro" id="IPR016192">
    <property type="entry name" value="APOBEC/CMP_deaminase_Zn-bd"/>
</dbReference>
<dbReference type="NCBIfam" id="NF008113">
    <property type="entry name" value="PRK10860.1"/>
    <property type="match status" value="1"/>
</dbReference>
<comment type="subunit">
    <text evidence="2 8">Homodimer.</text>
</comment>
<dbReference type="PANTHER" id="PTHR11079:SF202">
    <property type="entry name" value="TRNA-SPECIFIC ADENOSINE DEAMINASE"/>
    <property type="match status" value="1"/>
</dbReference>
<evidence type="ECO:0000256" key="1">
    <source>
        <dbReference type="ARBA" id="ARBA00010669"/>
    </source>
</evidence>
<dbReference type="PROSITE" id="PS00903">
    <property type="entry name" value="CYT_DCMP_DEAMINASES_1"/>
    <property type="match status" value="1"/>
</dbReference>
<protein>
    <recommendedName>
        <fullName evidence="8">tRNA-specific adenosine deaminase</fullName>
        <ecNumber evidence="8">3.5.4.33</ecNumber>
    </recommendedName>
</protein>
<proteinExistence type="inferred from homology"/>
<feature type="binding site" evidence="8">
    <location>
        <position position="54"/>
    </location>
    <ligand>
        <name>Zn(2+)</name>
        <dbReference type="ChEBI" id="CHEBI:29105"/>
        <note>catalytic</note>
    </ligand>
</feature>
<keyword evidence="3 8" id="KW-0819">tRNA processing</keyword>
<feature type="binding site" evidence="8">
    <location>
        <position position="87"/>
    </location>
    <ligand>
        <name>Zn(2+)</name>
        <dbReference type="ChEBI" id="CHEBI:29105"/>
        <note>catalytic</note>
    </ligand>
</feature>
<evidence type="ECO:0000256" key="5">
    <source>
        <dbReference type="ARBA" id="ARBA00022801"/>
    </source>
</evidence>
<dbReference type="InterPro" id="IPR028883">
    <property type="entry name" value="tRNA_aden_deaminase"/>
</dbReference>
<dbReference type="Pfam" id="PF00383">
    <property type="entry name" value="dCMP_cyt_deam_1"/>
    <property type="match status" value="1"/>
</dbReference>
<evidence type="ECO:0000256" key="6">
    <source>
        <dbReference type="ARBA" id="ARBA00022833"/>
    </source>
</evidence>
<keyword evidence="5 8" id="KW-0378">Hydrolase</keyword>
<dbReference type="EMBL" id="JARWAO010000002">
    <property type="protein sequence ID" value="MDR5895463.1"/>
    <property type="molecule type" value="Genomic_DNA"/>
</dbReference>
<keyword evidence="6 8" id="KW-0862">Zinc</keyword>
<evidence type="ECO:0000259" key="9">
    <source>
        <dbReference type="PROSITE" id="PS51747"/>
    </source>
</evidence>
<feature type="active site" description="Proton donor" evidence="8">
    <location>
        <position position="56"/>
    </location>
</feature>
<dbReference type="HAMAP" id="MF_00972">
    <property type="entry name" value="tRNA_aden_deaminase"/>
    <property type="match status" value="1"/>
</dbReference>
<comment type="function">
    <text evidence="8">Catalyzes the deamination of adenosine to inosine at the wobble position 34 of tRNA(Arg2).</text>
</comment>
<comment type="caution">
    <text evidence="10">The sequence shown here is derived from an EMBL/GenBank/DDBJ whole genome shotgun (WGS) entry which is preliminary data.</text>
</comment>
<dbReference type="InterPro" id="IPR016193">
    <property type="entry name" value="Cytidine_deaminase-like"/>
</dbReference>
<reference evidence="10 11" key="1">
    <citation type="submission" date="2023-04" db="EMBL/GenBank/DDBJ databases">
        <title>A long-awaited taxogenomic arrangement of the family Halomonadaceae.</title>
        <authorList>
            <person name="De La Haba R."/>
            <person name="Chuvochina M."/>
            <person name="Wittouck S."/>
            <person name="Arahal D.R."/>
            <person name="Sanchez-Porro C."/>
            <person name="Hugenholtz P."/>
            <person name="Ventosa A."/>
        </authorList>
    </citation>
    <scope>NUCLEOTIDE SEQUENCE [LARGE SCALE GENOMIC DNA]</scope>
    <source>
        <strain evidence="10 11">DSM 22428</strain>
    </source>
</reference>
<organism evidence="10 11">
    <name type="scientific">Larsenimonas suaedae</name>
    <dbReference type="NCBI Taxonomy" id="1851019"/>
    <lineage>
        <taxon>Bacteria</taxon>
        <taxon>Pseudomonadati</taxon>
        <taxon>Pseudomonadota</taxon>
        <taxon>Gammaproteobacteria</taxon>
        <taxon>Oceanospirillales</taxon>
        <taxon>Halomonadaceae</taxon>
        <taxon>Larsenimonas</taxon>
    </lineage>
</organism>
<evidence type="ECO:0000256" key="8">
    <source>
        <dbReference type="HAMAP-Rule" id="MF_00972"/>
    </source>
</evidence>
<dbReference type="Proteomes" id="UP001269375">
    <property type="component" value="Unassembled WGS sequence"/>
</dbReference>
<evidence type="ECO:0000256" key="4">
    <source>
        <dbReference type="ARBA" id="ARBA00022723"/>
    </source>
</evidence>
<name>A0ABU1GTV9_9GAMM</name>
<evidence type="ECO:0000313" key="10">
    <source>
        <dbReference type="EMBL" id="MDR5895463.1"/>
    </source>
</evidence>
<dbReference type="PANTHER" id="PTHR11079">
    <property type="entry name" value="CYTOSINE DEAMINASE FAMILY MEMBER"/>
    <property type="match status" value="1"/>
</dbReference>
<dbReference type="CDD" id="cd01285">
    <property type="entry name" value="nucleoside_deaminase"/>
    <property type="match status" value="1"/>
</dbReference>
<dbReference type="Gene3D" id="3.40.140.10">
    <property type="entry name" value="Cytidine Deaminase, domain 2"/>
    <property type="match status" value="1"/>
</dbReference>
<dbReference type="RefSeq" id="WP_251591362.1">
    <property type="nucleotide sequence ID" value="NZ_JAMLJI010000001.1"/>
</dbReference>